<dbReference type="InterPro" id="IPR045235">
    <property type="entry name" value="PuuE_HpPgdA-like"/>
</dbReference>
<dbReference type="EMBL" id="OJIN01000067">
    <property type="protein sequence ID" value="SPD72920.1"/>
    <property type="molecule type" value="Genomic_DNA"/>
</dbReference>
<dbReference type="CDD" id="cd10941">
    <property type="entry name" value="CE4_PuuE_HpPgdA_like_2"/>
    <property type="match status" value="1"/>
</dbReference>
<dbReference type="Pfam" id="PF11959">
    <property type="entry name" value="DUF3473"/>
    <property type="match status" value="1"/>
</dbReference>
<proteinExistence type="predicted"/>
<organism evidence="2">
    <name type="scientific">uncultured Desulfobacterium sp</name>
    <dbReference type="NCBI Taxonomy" id="201089"/>
    <lineage>
        <taxon>Bacteria</taxon>
        <taxon>Pseudomonadati</taxon>
        <taxon>Thermodesulfobacteriota</taxon>
        <taxon>Desulfobacteria</taxon>
        <taxon>Desulfobacterales</taxon>
        <taxon>Desulfobacteriaceae</taxon>
        <taxon>Desulfobacterium</taxon>
        <taxon>environmental samples</taxon>
    </lineage>
</organism>
<dbReference type="Gene3D" id="3.20.20.370">
    <property type="entry name" value="Glycoside hydrolase/deacetylase"/>
    <property type="match status" value="1"/>
</dbReference>
<evidence type="ECO:0000313" key="2">
    <source>
        <dbReference type="EMBL" id="SPD72920.1"/>
    </source>
</evidence>
<reference evidence="2" key="1">
    <citation type="submission" date="2018-01" db="EMBL/GenBank/DDBJ databases">
        <authorList>
            <person name="Regsiter A."/>
            <person name="William W."/>
        </authorList>
    </citation>
    <scope>NUCLEOTIDE SEQUENCE</scope>
    <source>
        <strain evidence="2">TRIP AH-1</strain>
    </source>
</reference>
<dbReference type="GO" id="GO:0016810">
    <property type="term" value="F:hydrolase activity, acting on carbon-nitrogen (but not peptide) bonds"/>
    <property type="evidence" value="ECO:0007669"/>
    <property type="project" value="InterPro"/>
</dbReference>
<accession>A0A445MTX1</accession>
<sequence>MKYRNILTVDLEDWFHVCGVSRYIPRESWDGLESRIVATTSRILDLLSRAKTLATFFVLGSVAEQYPTLVRGISDSGHEIASHGYAHRRVYTMTPDLFRDDLKRSADILAGITGKEIKGFRAPEWSIRDGSMWALDILQEEGFLYDSSMAPLHVIGNPQYPTRPWRHRLSKGEMWEIPPLVCDIRLINLPIGGGWGMRIFPYRLIRSAIIKNNRQGIPSVIFVHPREFDSNCPRVRLPLIKRFVLNASIVGTEKRFERLLDDFEFTTVANFIGL</sequence>
<dbReference type="PANTHER" id="PTHR47561">
    <property type="entry name" value="POLYSACCHARIDE DEACETYLASE FAMILY PROTEIN (AFU_ORTHOLOGUE AFUA_6G05030)"/>
    <property type="match status" value="1"/>
</dbReference>
<dbReference type="AlphaFoldDB" id="A0A445MTX1"/>
<dbReference type="InterPro" id="IPR002509">
    <property type="entry name" value="NODB_dom"/>
</dbReference>
<evidence type="ECO:0000259" key="1">
    <source>
        <dbReference type="PROSITE" id="PS51677"/>
    </source>
</evidence>
<feature type="domain" description="NodB homology" evidence="1">
    <location>
        <begin position="20"/>
        <end position="274"/>
    </location>
</feature>
<dbReference type="InterPro" id="IPR011330">
    <property type="entry name" value="Glyco_hydro/deAcase_b/a-brl"/>
</dbReference>
<dbReference type="GO" id="GO:0005975">
    <property type="term" value="P:carbohydrate metabolic process"/>
    <property type="evidence" value="ECO:0007669"/>
    <property type="project" value="InterPro"/>
</dbReference>
<protein>
    <recommendedName>
        <fullName evidence="1">NodB homology domain-containing protein</fullName>
    </recommendedName>
</protein>
<dbReference type="PROSITE" id="PS51677">
    <property type="entry name" value="NODB"/>
    <property type="match status" value="1"/>
</dbReference>
<name>A0A445MTX1_9BACT</name>
<dbReference type="SUPFAM" id="SSF88713">
    <property type="entry name" value="Glycoside hydrolase/deacetylase"/>
    <property type="match status" value="1"/>
</dbReference>
<dbReference type="InterPro" id="IPR022560">
    <property type="entry name" value="DUF3473"/>
</dbReference>
<dbReference type="PANTHER" id="PTHR47561:SF1">
    <property type="entry name" value="POLYSACCHARIDE DEACETYLASE FAMILY PROTEIN (AFU_ORTHOLOGUE AFUA_6G05030)"/>
    <property type="match status" value="1"/>
</dbReference>
<gene>
    <name evidence="2" type="ORF">PITCH_A1590002</name>
</gene>
<dbReference type="Pfam" id="PF01522">
    <property type="entry name" value="Polysacc_deac_1"/>
    <property type="match status" value="1"/>
</dbReference>